<dbReference type="PANTHER" id="PTHR46422:SF4">
    <property type="entry name" value="SERINE_THREONINE-PROTEIN PHOSPHATASE BSL3"/>
    <property type="match status" value="1"/>
</dbReference>
<reference evidence="2 3" key="1">
    <citation type="journal article" date="2020" name="BMC Genomics">
        <title>Intraspecific diversification of the crop wild relative Brassica cretica Lam. using demographic model selection.</title>
        <authorList>
            <person name="Kioukis A."/>
            <person name="Michalopoulou V.A."/>
            <person name="Briers L."/>
            <person name="Pirintsos S."/>
            <person name="Studholme D.J."/>
            <person name="Pavlidis P."/>
            <person name="Sarris P.F."/>
        </authorList>
    </citation>
    <scope>NUCLEOTIDE SEQUENCE [LARGE SCALE GENOMIC DNA]</scope>
    <source>
        <strain evidence="3">cv. PFS-1207/04</strain>
    </source>
</reference>
<organism evidence="2 3">
    <name type="scientific">Brassica cretica</name>
    <name type="common">Mustard</name>
    <dbReference type="NCBI Taxonomy" id="69181"/>
    <lineage>
        <taxon>Eukaryota</taxon>
        <taxon>Viridiplantae</taxon>
        <taxon>Streptophyta</taxon>
        <taxon>Embryophyta</taxon>
        <taxon>Tracheophyta</taxon>
        <taxon>Spermatophyta</taxon>
        <taxon>Magnoliopsida</taxon>
        <taxon>eudicotyledons</taxon>
        <taxon>Gunneridae</taxon>
        <taxon>Pentapetalae</taxon>
        <taxon>rosids</taxon>
        <taxon>malvids</taxon>
        <taxon>Brassicales</taxon>
        <taxon>Brassicaceae</taxon>
        <taxon>Brassiceae</taxon>
        <taxon>Brassica</taxon>
    </lineage>
</organism>
<keyword evidence="1" id="KW-1133">Transmembrane helix</keyword>
<evidence type="ECO:0000256" key="1">
    <source>
        <dbReference type="SAM" id="Phobius"/>
    </source>
</evidence>
<proteinExistence type="predicted"/>
<sequence>MIQRQKARISRRRFLNQSVTWTPSSSRRRRQSVFSPLIIATLLFFCVIAHLLKPRVWRKPSVRRQFFLDCNEIADLCDSAELWGGLMRLFDEYGSPSTAGDISYIDYLFLGDYVDREENYIVEGLRPNARGPGLVTFGVMVPKLIHPFCLQQFHPLKGHIEDAWMLELNANRPATPTRGRPLQMTKEVLWLQCKVEEEALMHICLLVFHLMFVYRKDEVWRNQQGCKLR</sequence>
<evidence type="ECO:0000313" key="2">
    <source>
        <dbReference type="EMBL" id="KAF3605560.1"/>
    </source>
</evidence>
<dbReference type="Proteomes" id="UP000266723">
    <property type="component" value="Unassembled WGS sequence"/>
</dbReference>
<comment type="caution">
    <text evidence="2">The sequence shown here is derived from an EMBL/GenBank/DDBJ whole genome shotgun (WGS) entry which is preliminary data.</text>
</comment>
<keyword evidence="3" id="KW-1185">Reference proteome</keyword>
<gene>
    <name evidence="2" type="ORF">DY000_02044733</name>
</gene>
<feature type="transmembrane region" description="Helical" evidence="1">
    <location>
        <begin position="33"/>
        <end position="52"/>
    </location>
</feature>
<name>A0ABQ7ER55_BRACR</name>
<dbReference type="PANTHER" id="PTHR46422">
    <property type="entry name" value="SERINE/THREONINE-PROTEIN PHOSPHATASE BSL3"/>
    <property type="match status" value="1"/>
</dbReference>
<keyword evidence="1" id="KW-0812">Transmembrane</keyword>
<protein>
    <submittedName>
        <fullName evidence="2">Uncharacterized protein</fullName>
    </submittedName>
</protein>
<dbReference type="EMBL" id="QGKV02000297">
    <property type="protein sequence ID" value="KAF3605560.1"/>
    <property type="molecule type" value="Genomic_DNA"/>
</dbReference>
<keyword evidence="1" id="KW-0472">Membrane</keyword>
<accession>A0ABQ7ER55</accession>
<evidence type="ECO:0000313" key="3">
    <source>
        <dbReference type="Proteomes" id="UP000266723"/>
    </source>
</evidence>